<sequence length="921" mass="108386">MKILEVIQDTNQTICDNIEANKILNDRGFLSQNILPQLRNLVEHCSMYMVLRQKGLDDNITLEDAKKTIPSIPDKISTISKEFRFIKKFHDSLQITKSHYTHDKNNSERLMLKYYEYLLLLKKLCRDKFGLNILGNLHKFPLYLDKNLDEYYEKILSKLDNFTDFRLANSNNKGRYYVWKIKPVFIKEEIIYEITLTNATDNVSKFSRIVAFSKTKISDNYAIKAKLEKSKILIKNKNMPIFIISEIETSIRPCEFDNFARIFDKRQKKGSTTEIERINKYITKNDYNLVDIICFDDNKYNEFKQDIKANNIQIHFLEILDKCRQICLNNAKGTNILKYLLYRMNNKVIKDQILKQKNDREYKPNHILSDLYLQYESIPFDKMPFASSLCGHNPKISDLFECIDYKNREHEFLAKFIVGNIENNGVLYTKENELSNFSNLPILIDKFNNLLYKDGEKQQLRKICEWKDNYCIKSYETDIINILKILKELSKQGLDDYEEFANNWIEDNINKIDDETKVEIIKKLFIKSKVAFVYGAAGTGKSTLANHISNLYNSKKQIFLAQTHPAIENIKSKVQNANSSNTYTIAKIVKSKQKFKCDLLFIDECSTVSNVDMVQILNKVDFEQLVLIGDTYQIEAIKYGVWFDIAREFLPKHCQFKLEKPYRTQDDDLLRFWKCVRKFKQDDTIDEFGVWGKYFLNLDEKNDEIFHKQHDDEVVLCLNYDGLYGVNNLNKFLQIANKNPSFEIGNFEFKVDDPILFVDNNFFISDLHNNLKGRIINIVDQNEQNELYFEIEVDKIFEENHSFTAGLKLISKNDTKSIVGFSVDKNINTDNDDEQEKLPFMLAYAVSIHKSQGLEYESVKIVITREMEENITHSIFYTAITRSKKYLKIYWSPETQRHIIKNFNIKNNRIDVSILKAKEQI</sequence>
<evidence type="ECO:0000313" key="3">
    <source>
        <dbReference type="Proteomes" id="UP000503264"/>
    </source>
</evidence>
<dbReference type="Pfam" id="PF13604">
    <property type="entry name" value="AAA_30"/>
    <property type="match status" value="1"/>
</dbReference>
<dbReference type="EMBL" id="CP012542">
    <property type="protein sequence ID" value="QCD45545.1"/>
    <property type="molecule type" value="Genomic_DNA"/>
</dbReference>
<dbReference type="GO" id="GO:0004386">
    <property type="term" value="F:helicase activity"/>
    <property type="evidence" value="ECO:0007669"/>
    <property type="project" value="UniProtKB-KW"/>
</dbReference>
<dbReference type="InterPro" id="IPR027417">
    <property type="entry name" value="P-loop_NTPase"/>
</dbReference>
<feature type="domain" description="UvrD-like helicase C-terminal" evidence="1">
    <location>
        <begin position="842"/>
        <end position="887"/>
    </location>
</feature>
<dbReference type="Pfam" id="PF13538">
    <property type="entry name" value="UvrD_C_2"/>
    <property type="match status" value="1"/>
</dbReference>
<keyword evidence="2" id="KW-0547">Nucleotide-binding</keyword>
<reference evidence="2 3" key="1">
    <citation type="submission" date="2016-07" db="EMBL/GenBank/DDBJ databases">
        <title>Comparative genomics of the Campylobacter concisus group.</title>
        <authorList>
            <person name="Miller W.G."/>
            <person name="Yee E."/>
            <person name="Chapman M.H."/>
            <person name="Huynh S."/>
            <person name="Bono J.L."/>
            <person name="On S.L.W."/>
            <person name="StLeger J."/>
            <person name="Foster G."/>
            <person name="Parker C.T."/>
        </authorList>
    </citation>
    <scope>NUCLEOTIDE SEQUENCE [LARGE SCALE GENOMIC DNA]</scope>
    <source>
        <strain evidence="2 3">CCUG 21559</strain>
    </source>
</reference>
<dbReference type="SUPFAM" id="SSF52540">
    <property type="entry name" value="P-loop containing nucleoside triphosphate hydrolases"/>
    <property type="match status" value="3"/>
</dbReference>
<accession>A0A6G5QIM8</accession>
<keyword evidence="2" id="KW-0067">ATP-binding</keyword>
<name>A0A6G5QIM8_9BACT</name>
<dbReference type="InterPro" id="IPR027785">
    <property type="entry name" value="UvrD-like_helicase_C"/>
</dbReference>
<dbReference type="AlphaFoldDB" id="A0A6G5QIM8"/>
<organism evidence="2 3">
    <name type="scientific">Campylobacter mucosalis CCUG 21559</name>
    <dbReference type="NCBI Taxonomy" id="1032067"/>
    <lineage>
        <taxon>Bacteria</taxon>
        <taxon>Pseudomonadati</taxon>
        <taxon>Campylobacterota</taxon>
        <taxon>Epsilonproteobacteria</taxon>
        <taxon>Campylobacterales</taxon>
        <taxon>Campylobacteraceae</taxon>
        <taxon>Campylobacter</taxon>
    </lineage>
</organism>
<evidence type="ECO:0000259" key="1">
    <source>
        <dbReference type="Pfam" id="PF13538"/>
    </source>
</evidence>
<dbReference type="Proteomes" id="UP000503264">
    <property type="component" value="Chromosome"/>
</dbReference>
<keyword evidence="2" id="KW-0378">Hydrolase</keyword>
<dbReference type="CDD" id="cd18809">
    <property type="entry name" value="SF1_C_RecD"/>
    <property type="match status" value="1"/>
</dbReference>
<protein>
    <submittedName>
        <fullName evidence="2">RecD-like DNA helicase (AAA domain)</fullName>
    </submittedName>
</protein>
<proteinExistence type="predicted"/>
<keyword evidence="2" id="KW-0347">Helicase</keyword>
<dbReference type="Gene3D" id="3.40.50.300">
    <property type="entry name" value="P-loop containing nucleotide triphosphate hydrolases"/>
    <property type="match status" value="2"/>
</dbReference>
<keyword evidence="3" id="KW-1185">Reference proteome</keyword>
<dbReference type="RefSeq" id="WP_171994236.1">
    <property type="nucleotide sequence ID" value="NZ_CP012542.1"/>
</dbReference>
<gene>
    <name evidence="2" type="ORF">CMUC_1798</name>
</gene>
<evidence type="ECO:0000313" key="2">
    <source>
        <dbReference type="EMBL" id="QCD45545.1"/>
    </source>
</evidence>